<dbReference type="KEGG" id="ipu:108270843"/>
<dbReference type="RefSeq" id="XP_017333296.1">
    <property type="nucleotide sequence ID" value="XM_017477807.3"/>
</dbReference>
<keyword evidence="7" id="KW-0325">Glycoprotein</keyword>
<dbReference type="GO" id="GO:0005576">
    <property type="term" value="C:extracellular region"/>
    <property type="evidence" value="ECO:0007669"/>
    <property type="project" value="TreeGrafter"/>
</dbReference>
<feature type="signal peptide" evidence="9">
    <location>
        <begin position="1"/>
        <end position="18"/>
    </location>
</feature>
<dbReference type="GeneID" id="108270843"/>
<evidence type="ECO:0000256" key="4">
    <source>
        <dbReference type="ARBA" id="ARBA00022729"/>
    </source>
</evidence>
<name>A0A2D0RT01_ICTPU</name>
<comment type="subcellular location">
    <subcellularLocation>
        <location evidence="1">Membrane</location>
        <topology evidence="1">Single-pass type I membrane protein</topology>
    </subcellularLocation>
</comment>
<evidence type="ECO:0000313" key="11">
    <source>
        <dbReference type="RefSeq" id="XP_017333296.1"/>
    </source>
</evidence>
<keyword evidence="3 8" id="KW-0812">Transmembrane</keyword>
<evidence type="ECO:0000256" key="7">
    <source>
        <dbReference type="ARBA" id="ARBA00023180"/>
    </source>
</evidence>
<dbReference type="PANTHER" id="PTHR28607">
    <property type="entry name" value="EXPRESSED PROTEIN"/>
    <property type="match status" value="1"/>
</dbReference>
<evidence type="ECO:0000313" key="10">
    <source>
        <dbReference type="Proteomes" id="UP000221080"/>
    </source>
</evidence>
<evidence type="ECO:0000256" key="5">
    <source>
        <dbReference type="ARBA" id="ARBA00022989"/>
    </source>
</evidence>
<sequence>MKERVFFLVYYLLTVSLAENDVLTPASKHGSGTINVTTHKPASTKHNGNFTLNSLELDGSMIQRALYVLIGITIIGVLYFLVRAVRLKKSSTPRKKYGLLANYDDTVEMAQLESDEDDNTVYEAKSLRR</sequence>
<organism evidence="10 11">
    <name type="scientific">Ictalurus punctatus</name>
    <name type="common">Channel catfish</name>
    <name type="synonym">Silurus punctatus</name>
    <dbReference type="NCBI Taxonomy" id="7998"/>
    <lineage>
        <taxon>Eukaryota</taxon>
        <taxon>Metazoa</taxon>
        <taxon>Chordata</taxon>
        <taxon>Craniata</taxon>
        <taxon>Vertebrata</taxon>
        <taxon>Euteleostomi</taxon>
        <taxon>Actinopterygii</taxon>
        <taxon>Neopterygii</taxon>
        <taxon>Teleostei</taxon>
        <taxon>Ostariophysi</taxon>
        <taxon>Siluriformes</taxon>
        <taxon>Ictaluridae</taxon>
        <taxon>Ictalurus</taxon>
    </lineage>
</organism>
<evidence type="ECO:0000256" key="9">
    <source>
        <dbReference type="SAM" id="SignalP"/>
    </source>
</evidence>
<reference evidence="10" key="1">
    <citation type="journal article" date="2016" name="Nat. Commun.">
        <title>The channel catfish genome sequence provides insights into the evolution of scale formation in teleosts.</title>
        <authorList>
            <person name="Liu Z."/>
            <person name="Liu S."/>
            <person name="Yao J."/>
            <person name="Bao L."/>
            <person name="Zhang J."/>
            <person name="Li Y."/>
            <person name="Jiang C."/>
            <person name="Sun L."/>
            <person name="Wang R."/>
            <person name="Zhang Y."/>
            <person name="Zhou T."/>
            <person name="Zeng Q."/>
            <person name="Fu Q."/>
            <person name="Gao S."/>
            <person name="Li N."/>
            <person name="Koren S."/>
            <person name="Jiang Y."/>
            <person name="Zimin A."/>
            <person name="Xu P."/>
            <person name="Phillippy A.M."/>
            <person name="Geng X."/>
            <person name="Song L."/>
            <person name="Sun F."/>
            <person name="Li C."/>
            <person name="Wang X."/>
            <person name="Chen A."/>
            <person name="Jin Y."/>
            <person name="Yuan Z."/>
            <person name="Yang Y."/>
            <person name="Tan S."/>
            <person name="Peatman E."/>
            <person name="Lu J."/>
            <person name="Qin Z."/>
            <person name="Dunham R."/>
            <person name="Li Z."/>
            <person name="Sonstegard T."/>
            <person name="Feng J."/>
            <person name="Danzmann R.G."/>
            <person name="Schroeder S."/>
            <person name="Scheffler B."/>
            <person name="Duke M.V."/>
            <person name="Ballard L."/>
            <person name="Kucuktas H."/>
            <person name="Kaltenboeck L."/>
            <person name="Liu H."/>
            <person name="Armbruster J."/>
            <person name="Xie Y."/>
            <person name="Kirby M.L."/>
            <person name="Tian Y."/>
            <person name="Flanagan M.E."/>
            <person name="Mu W."/>
            <person name="Waldbieser G.C."/>
        </authorList>
    </citation>
    <scope>NUCLEOTIDE SEQUENCE [LARGE SCALE GENOMIC DNA]</scope>
    <source>
        <strain evidence="10">SDA103</strain>
    </source>
</reference>
<evidence type="ECO:0000256" key="3">
    <source>
        <dbReference type="ARBA" id="ARBA00022692"/>
    </source>
</evidence>
<accession>A0A2D0RT01</accession>
<reference evidence="11" key="2">
    <citation type="submission" date="2025-08" db="UniProtKB">
        <authorList>
            <consortium name="RefSeq"/>
        </authorList>
    </citation>
    <scope>IDENTIFICATION</scope>
    <source>
        <tissue evidence="11">Blood</tissue>
    </source>
</reference>
<keyword evidence="4 9" id="KW-0732">Signal</keyword>
<dbReference type="InterPro" id="IPR009565">
    <property type="entry name" value="FAM174-like"/>
</dbReference>
<gene>
    <name evidence="11" type="primary">fam174c</name>
</gene>
<dbReference type="STRING" id="7998.ENSIPUP00000023236"/>
<evidence type="ECO:0000256" key="6">
    <source>
        <dbReference type="ARBA" id="ARBA00023136"/>
    </source>
</evidence>
<evidence type="ECO:0000256" key="2">
    <source>
        <dbReference type="ARBA" id="ARBA00006986"/>
    </source>
</evidence>
<evidence type="ECO:0000256" key="8">
    <source>
        <dbReference type="SAM" id="Phobius"/>
    </source>
</evidence>
<feature type="chain" id="PRO_5012519571" evidence="9">
    <location>
        <begin position="19"/>
        <end position="129"/>
    </location>
</feature>
<dbReference type="GO" id="GO:0016020">
    <property type="term" value="C:membrane"/>
    <property type="evidence" value="ECO:0007669"/>
    <property type="project" value="UniProtKB-SubCell"/>
</dbReference>
<dbReference type="PANTHER" id="PTHR28607:SF2">
    <property type="entry name" value="PROTEIN FAM174C"/>
    <property type="match status" value="1"/>
</dbReference>
<dbReference type="OrthoDB" id="5917722at2759"/>
<feature type="transmembrane region" description="Helical" evidence="8">
    <location>
        <begin position="65"/>
        <end position="85"/>
    </location>
</feature>
<keyword evidence="6 8" id="KW-0472">Membrane</keyword>
<dbReference type="Pfam" id="PF06679">
    <property type="entry name" value="DUF1180"/>
    <property type="match status" value="1"/>
</dbReference>
<dbReference type="AlphaFoldDB" id="A0A2D0RT01"/>
<comment type="similarity">
    <text evidence="2">Belongs to the FAM174 family.</text>
</comment>
<proteinExistence type="inferred from homology"/>
<protein>
    <submittedName>
        <fullName evidence="11">Protein FAM174C</fullName>
    </submittedName>
</protein>
<dbReference type="CTD" id="55009"/>
<dbReference type="Proteomes" id="UP000221080">
    <property type="component" value="Chromosome 10"/>
</dbReference>
<evidence type="ECO:0000256" key="1">
    <source>
        <dbReference type="ARBA" id="ARBA00004479"/>
    </source>
</evidence>
<keyword evidence="5 8" id="KW-1133">Transmembrane helix</keyword>
<keyword evidence="10" id="KW-1185">Reference proteome</keyword>